<dbReference type="EMBL" id="JBFOLJ010000004">
    <property type="protein sequence ID" value="KAL2546363.1"/>
    <property type="molecule type" value="Genomic_DNA"/>
</dbReference>
<dbReference type="Proteomes" id="UP001604277">
    <property type="component" value="Unassembled WGS sequence"/>
</dbReference>
<feature type="region of interest" description="Disordered" evidence="1">
    <location>
        <begin position="133"/>
        <end position="157"/>
    </location>
</feature>
<proteinExistence type="predicted"/>
<reference evidence="3" key="1">
    <citation type="submission" date="2024-07" db="EMBL/GenBank/DDBJ databases">
        <title>Two chromosome-level genome assemblies of Korean endemic species Abeliophyllum distichum and Forsythia ovata (Oleaceae).</title>
        <authorList>
            <person name="Jang H."/>
        </authorList>
    </citation>
    <scope>NUCLEOTIDE SEQUENCE [LARGE SCALE GENOMIC DNA]</scope>
</reference>
<organism evidence="2 3">
    <name type="scientific">Forsythia ovata</name>
    <dbReference type="NCBI Taxonomy" id="205694"/>
    <lineage>
        <taxon>Eukaryota</taxon>
        <taxon>Viridiplantae</taxon>
        <taxon>Streptophyta</taxon>
        <taxon>Embryophyta</taxon>
        <taxon>Tracheophyta</taxon>
        <taxon>Spermatophyta</taxon>
        <taxon>Magnoliopsida</taxon>
        <taxon>eudicotyledons</taxon>
        <taxon>Gunneridae</taxon>
        <taxon>Pentapetalae</taxon>
        <taxon>asterids</taxon>
        <taxon>lamiids</taxon>
        <taxon>Lamiales</taxon>
        <taxon>Oleaceae</taxon>
        <taxon>Forsythieae</taxon>
        <taxon>Forsythia</taxon>
    </lineage>
</organism>
<evidence type="ECO:0000313" key="3">
    <source>
        <dbReference type="Proteomes" id="UP001604277"/>
    </source>
</evidence>
<accession>A0ABD1WC94</accession>
<sequence>MDNKNDIALLGLALGVLPRKVVQTKNGTESHIQEVVLINDRAADNIERLDEIVSQKSYLESSMFVKVCPPAKIKDIPVLLSEDNQTFTQAIRTSIDEEQILYIRATEKDAEGTIVKYDIVYMFDQVTELDEPLDPRSAANNSIESQSEHISRTNKGK</sequence>
<comment type="caution">
    <text evidence="2">The sequence shown here is derived from an EMBL/GenBank/DDBJ whole genome shotgun (WGS) entry which is preliminary data.</text>
</comment>
<gene>
    <name evidence="2" type="ORF">Fot_15596</name>
</gene>
<evidence type="ECO:0000313" key="2">
    <source>
        <dbReference type="EMBL" id="KAL2546363.1"/>
    </source>
</evidence>
<evidence type="ECO:0000256" key="1">
    <source>
        <dbReference type="SAM" id="MobiDB-lite"/>
    </source>
</evidence>
<dbReference type="AlphaFoldDB" id="A0ABD1WC94"/>
<name>A0ABD1WC94_9LAMI</name>
<protein>
    <submittedName>
        <fullName evidence="2">Uncharacterized protein</fullName>
    </submittedName>
</protein>
<keyword evidence="3" id="KW-1185">Reference proteome</keyword>